<dbReference type="OrthoDB" id="885780at2"/>
<name>A0A2D0N1F7_FLAN2</name>
<evidence type="ECO:0000313" key="3">
    <source>
        <dbReference type="Proteomes" id="UP000223913"/>
    </source>
</evidence>
<reference evidence="2 3" key="1">
    <citation type="submission" date="2017-10" db="EMBL/GenBank/DDBJ databases">
        <title>The draft genome sequence of Lewinella nigricans NBRC 102662.</title>
        <authorList>
            <person name="Wang K."/>
        </authorList>
    </citation>
    <scope>NUCLEOTIDE SEQUENCE [LARGE SCALE GENOMIC DNA]</scope>
    <source>
        <strain evidence="2 3">NBRC 102662</strain>
    </source>
</reference>
<evidence type="ECO:0008006" key="4">
    <source>
        <dbReference type="Google" id="ProtNLM"/>
    </source>
</evidence>
<protein>
    <recommendedName>
        <fullName evidence="4">TrbI/VirB10 family protein</fullName>
    </recommendedName>
</protein>
<organism evidence="2 3">
    <name type="scientific">Flavilitoribacter nigricans (strain ATCC 23147 / DSM 23189 / NBRC 102662 / NCIMB 1420 / SS-2)</name>
    <name type="common">Lewinella nigricans</name>
    <dbReference type="NCBI Taxonomy" id="1122177"/>
    <lineage>
        <taxon>Bacteria</taxon>
        <taxon>Pseudomonadati</taxon>
        <taxon>Bacteroidota</taxon>
        <taxon>Saprospiria</taxon>
        <taxon>Saprospirales</taxon>
        <taxon>Lewinellaceae</taxon>
        <taxon>Flavilitoribacter</taxon>
    </lineage>
</organism>
<comment type="caution">
    <text evidence="2">The sequence shown here is derived from an EMBL/GenBank/DDBJ whole genome shotgun (WGS) entry which is preliminary data.</text>
</comment>
<gene>
    <name evidence="2" type="ORF">CRP01_34250</name>
</gene>
<keyword evidence="1" id="KW-0732">Signal</keyword>
<accession>A0A2D0N1F7</accession>
<sequence length="230" mass="24451">MKKQFLLSLLFILFFAAQAAIAQQSGSQPVSNQTVTGYPVGVAPQPIQYPTVNMPGQPPIPATPPAGTYYYQQQQHAPVMVPIFSGTPIELETIYPLNGKQLSQGQTVDMRVKYDIIVNGYKVISAGAPARVVVSAVEKSKMFGKAGEIQLLPQYVQTVDGQFLPVSGMPSNFEGKGRKGLAWGGVAAGALTGGIGFLALPFVKGKQAEVPVGTTLMCSVLGERMIPVIR</sequence>
<dbReference type="Proteomes" id="UP000223913">
    <property type="component" value="Unassembled WGS sequence"/>
</dbReference>
<keyword evidence="3" id="KW-1185">Reference proteome</keyword>
<evidence type="ECO:0000313" key="2">
    <source>
        <dbReference type="EMBL" id="PHN01969.1"/>
    </source>
</evidence>
<dbReference type="RefSeq" id="WP_099154592.1">
    <property type="nucleotide sequence ID" value="NZ_PDUD01000046.1"/>
</dbReference>
<feature type="chain" id="PRO_5012790733" description="TrbI/VirB10 family protein" evidence="1">
    <location>
        <begin position="20"/>
        <end position="230"/>
    </location>
</feature>
<dbReference type="EMBL" id="PDUD01000046">
    <property type="protein sequence ID" value="PHN01969.1"/>
    <property type="molecule type" value="Genomic_DNA"/>
</dbReference>
<feature type="signal peptide" evidence="1">
    <location>
        <begin position="1"/>
        <end position="19"/>
    </location>
</feature>
<proteinExistence type="predicted"/>
<evidence type="ECO:0000256" key="1">
    <source>
        <dbReference type="SAM" id="SignalP"/>
    </source>
</evidence>
<dbReference type="AlphaFoldDB" id="A0A2D0N1F7"/>